<protein>
    <submittedName>
        <fullName evidence="2">Uncharacterized protein</fullName>
    </submittedName>
</protein>
<proteinExistence type="predicted"/>
<keyword evidence="1" id="KW-1185">Reference proteome</keyword>
<accession>A0A0M3HQV5</accession>
<sequence>MSNTIPLEGRTRLPNKIQDAIQDSGLIISQILNASRSNEASSFLVGKSYFLYNCTFKSF</sequence>
<evidence type="ECO:0000313" key="2">
    <source>
        <dbReference type="WBParaSite" id="ALUE_0000455601-mRNA-1"/>
    </source>
</evidence>
<dbReference type="AlphaFoldDB" id="A0A0M3HQV5"/>
<name>A0A0M3HQV5_ASCLU</name>
<organism evidence="1 2">
    <name type="scientific">Ascaris lumbricoides</name>
    <name type="common">Giant roundworm</name>
    <dbReference type="NCBI Taxonomy" id="6252"/>
    <lineage>
        <taxon>Eukaryota</taxon>
        <taxon>Metazoa</taxon>
        <taxon>Ecdysozoa</taxon>
        <taxon>Nematoda</taxon>
        <taxon>Chromadorea</taxon>
        <taxon>Rhabditida</taxon>
        <taxon>Spirurina</taxon>
        <taxon>Ascaridomorpha</taxon>
        <taxon>Ascaridoidea</taxon>
        <taxon>Ascarididae</taxon>
        <taxon>Ascaris</taxon>
    </lineage>
</organism>
<evidence type="ECO:0000313" key="1">
    <source>
        <dbReference type="Proteomes" id="UP000036681"/>
    </source>
</evidence>
<dbReference type="WBParaSite" id="ALUE_0000455601-mRNA-1">
    <property type="protein sequence ID" value="ALUE_0000455601-mRNA-1"/>
    <property type="gene ID" value="ALUE_0000455601"/>
</dbReference>
<dbReference type="Proteomes" id="UP000036681">
    <property type="component" value="Unplaced"/>
</dbReference>
<reference evidence="2" key="1">
    <citation type="submission" date="2017-02" db="UniProtKB">
        <authorList>
            <consortium name="WormBaseParasite"/>
        </authorList>
    </citation>
    <scope>IDENTIFICATION</scope>
</reference>